<reference evidence="2" key="2">
    <citation type="submission" date="2015-01" db="EMBL/GenBank/DDBJ databases">
        <title>Evolutionary Origins and Diversification of the Mycorrhizal Mutualists.</title>
        <authorList>
            <consortium name="DOE Joint Genome Institute"/>
            <consortium name="Mycorrhizal Genomics Consortium"/>
            <person name="Kohler A."/>
            <person name="Kuo A."/>
            <person name="Nagy L.G."/>
            <person name="Floudas D."/>
            <person name="Copeland A."/>
            <person name="Barry K.W."/>
            <person name="Cichocki N."/>
            <person name="Veneault-Fourrey C."/>
            <person name="LaButti K."/>
            <person name="Lindquist E.A."/>
            <person name="Lipzen A."/>
            <person name="Lundell T."/>
            <person name="Morin E."/>
            <person name="Murat C."/>
            <person name="Riley R."/>
            <person name="Ohm R."/>
            <person name="Sun H."/>
            <person name="Tunlid A."/>
            <person name="Henrissat B."/>
            <person name="Grigoriev I.V."/>
            <person name="Hibbett D.S."/>
            <person name="Martin F."/>
        </authorList>
    </citation>
    <scope>NUCLEOTIDE SEQUENCE [LARGE SCALE GENOMIC DNA]</scope>
    <source>
        <strain evidence="2">441</strain>
    </source>
</reference>
<evidence type="ECO:0000313" key="2">
    <source>
        <dbReference type="Proteomes" id="UP000054018"/>
    </source>
</evidence>
<dbReference type="HOGENOM" id="CLU_1355127_0_0_1"/>
<dbReference type="OrthoDB" id="2602575at2759"/>
<name>A0A0D0A5T7_9AGAM</name>
<proteinExistence type="predicted"/>
<dbReference type="Proteomes" id="UP000054018">
    <property type="component" value="Unassembled WGS sequence"/>
</dbReference>
<gene>
    <name evidence="1" type="ORF">PISMIDRAFT_8231</name>
</gene>
<keyword evidence="2" id="KW-1185">Reference proteome</keyword>
<evidence type="ECO:0000313" key="1">
    <source>
        <dbReference type="EMBL" id="KIK27408.1"/>
    </source>
</evidence>
<dbReference type="AlphaFoldDB" id="A0A0D0A5T7"/>
<protein>
    <submittedName>
        <fullName evidence="1">Uncharacterized protein</fullName>
    </submittedName>
</protein>
<accession>A0A0D0A5T7</accession>
<reference evidence="1 2" key="1">
    <citation type="submission" date="2014-04" db="EMBL/GenBank/DDBJ databases">
        <authorList>
            <consortium name="DOE Joint Genome Institute"/>
            <person name="Kuo A."/>
            <person name="Kohler A."/>
            <person name="Costa M.D."/>
            <person name="Nagy L.G."/>
            <person name="Floudas D."/>
            <person name="Copeland A."/>
            <person name="Barry K.W."/>
            <person name="Cichocki N."/>
            <person name="Veneault-Fourrey C."/>
            <person name="LaButti K."/>
            <person name="Lindquist E.A."/>
            <person name="Lipzen A."/>
            <person name="Lundell T."/>
            <person name="Morin E."/>
            <person name="Murat C."/>
            <person name="Sun H."/>
            <person name="Tunlid A."/>
            <person name="Henrissat B."/>
            <person name="Grigoriev I.V."/>
            <person name="Hibbett D.S."/>
            <person name="Martin F."/>
            <person name="Nordberg H.P."/>
            <person name="Cantor M.N."/>
            <person name="Hua S.X."/>
        </authorList>
    </citation>
    <scope>NUCLEOTIDE SEQUENCE [LARGE SCALE GENOMIC DNA]</scope>
    <source>
        <strain evidence="1 2">441</strain>
    </source>
</reference>
<organism evidence="1 2">
    <name type="scientific">Pisolithus microcarpus 441</name>
    <dbReference type="NCBI Taxonomy" id="765257"/>
    <lineage>
        <taxon>Eukaryota</taxon>
        <taxon>Fungi</taxon>
        <taxon>Dikarya</taxon>
        <taxon>Basidiomycota</taxon>
        <taxon>Agaricomycotina</taxon>
        <taxon>Agaricomycetes</taxon>
        <taxon>Agaricomycetidae</taxon>
        <taxon>Boletales</taxon>
        <taxon>Sclerodermatineae</taxon>
        <taxon>Pisolithaceae</taxon>
        <taxon>Pisolithus</taxon>
    </lineage>
</organism>
<dbReference type="EMBL" id="KN833696">
    <property type="protein sequence ID" value="KIK27408.1"/>
    <property type="molecule type" value="Genomic_DNA"/>
</dbReference>
<sequence length="204" mass="23139">MAYINPGNLMIDPSGPGSAYHYSVVSNPPPHPSVMHADMPEYWELPDGREVARLPRPINYTPPMETFPPITFSVRGWPGVRIKDLCAKNSVIVVDDPYATPMAHLGWRATVLNLEWPGYPRSTYNDPQISRFDVMTSQGPITRQGLASEVAHAVQHLYNTVRNKAIATGFEQWSFKDGIRPSDVVLLSIHYYRTQWIPELYIFE</sequence>